<dbReference type="Gene3D" id="3.30.160.20">
    <property type="match status" value="1"/>
</dbReference>
<evidence type="ECO:0000256" key="6">
    <source>
        <dbReference type="ARBA" id="ARBA00022759"/>
    </source>
</evidence>
<comment type="subcellular location">
    <subcellularLocation>
        <location evidence="9">Cytoplasm</location>
    </subcellularLocation>
</comment>
<keyword evidence="4 9" id="KW-0507">mRNA processing</keyword>
<dbReference type="FunFam" id="1.10.1520.10:FF:000001">
    <property type="entry name" value="Ribonuclease 3"/>
    <property type="match status" value="1"/>
</dbReference>
<dbReference type="SMART" id="SM00535">
    <property type="entry name" value="RIBOc"/>
    <property type="match status" value="1"/>
</dbReference>
<dbReference type="RefSeq" id="WP_183373954.1">
    <property type="nucleotide sequence ID" value="NZ_CALVCN010000017.1"/>
</dbReference>
<evidence type="ECO:0000256" key="1">
    <source>
        <dbReference type="ARBA" id="ARBA00000109"/>
    </source>
</evidence>
<evidence type="ECO:0000256" key="8">
    <source>
        <dbReference type="ARBA" id="ARBA00022884"/>
    </source>
</evidence>
<dbReference type="InterPro" id="IPR011907">
    <property type="entry name" value="RNase_III"/>
</dbReference>
<proteinExistence type="inferred from homology"/>
<comment type="subunit">
    <text evidence="9">Homodimer.</text>
</comment>
<evidence type="ECO:0000256" key="4">
    <source>
        <dbReference type="ARBA" id="ARBA00022664"/>
    </source>
</evidence>
<comment type="catalytic activity">
    <reaction evidence="1 9">
        <text>Endonucleolytic cleavage to 5'-phosphomonoester.</text>
        <dbReference type="EC" id="3.1.26.3"/>
    </reaction>
</comment>
<keyword evidence="9" id="KW-0963">Cytoplasm</keyword>
<feature type="domain" description="RNase III" evidence="11">
    <location>
        <begin position="4"/>
        <end position="132"/>
    </location>
</feature>
<reference evidence="12 14" key="1">
    <citation type="submission" date="2020-08" db="EMBL/GenBank/DDBJ databases">
        <title>Genomic Encyclopedia of Type Strains, Phase IV (KMG-IV): sequencing the most valuable type-strain genomes for metagenomic binning, comparative biology and taxonomic classification.</title>
        <authorList>
            <person name="Goeker M."/>
        </authorList>
    </citation>
    <scope>NUCLEOTIDE SEQUENCE [LARGE SCALE GENOMIC DNA]</scope>
    <source>
        <strain evidence="12 14">DSM 26963</strain>
    </source>
</reference>
<dbReference type="SUPFAM" id="SSF69065">
    <property type="entry name" value="RNase III domain-like"/>
    <property type="match status" value="1"/>
</dbReference>
<keyword evidence="3 9" id="KW-0698">rRNA processing</keyword>
<dbReference type="EMBL" id="JACJLU010000004">
    <property type="protein sequence ID" value="MBM6831392.1"/>
    <property type="molecule type" value="Genomic_DNA"/>
</dbReference>
<dbReference type="CDD" id="cd00593">
    <property type="entry name" value="RIBOc"/>
    <property type="match status" value="1"/>
</dbReference>
<keyword evidence="15" id="KW-1185">Reference proteome</keyword>
<dbReference type="CDD" id="cd10845">
    <property type="entry name" value="DSRM_RNAse_III_family"/>
    <property type="match status" value="1"/>
</dbReference>
<dbReference type="GO" id="GO:0010468">
    <property type="term" value="P:regulation of gene expression"/>
    <property type="evidence" value="ECO:0007669"/>
    <property type="project" value="TreeGrafter"/>
</dbReference>
<dbReference type="HAMAP" id="MF_00104">
    <property type="entry name" value="RNase_III"/>
    <property type="match status" value="1"/>
</dbReference>
<evidence type="ECO:0000256" key="5">
    <source>
        <dbReference type="ARBA" id="ARBA00022722"/>
    </source>
</evidence>
<keyword evidence="7 9" id="KW-0378">Hydrolase</keyword>
<dbReference type="InterPro" id="IPR036389">
    <property type="entry name" value="RNase_III_sf"/>
</dbReference>
<dbReference type="GO" id="GO:0008033">
    <property type="term" value="P:tRNA processing"/>
    <property type="evidence" value="ECO:0007669"/>
    <property type="project" value="UniProtKB-KW"/>
</dbReference>
<dbReference type="Pfam" id="PF00035">
    <property type="entry name" value="dsrm"/>
    <property type="match status" value="1"/>
</dbReference>
<keyword evidence="6 9" id="KW-0255">Endonuclease</keyword>
<feature type="binding site" evidence="9">
    <location>
        <position position="118"/>
    </location>
    <ligand>
        <name>Mg(2+)</name>
        <dbReference type="ChEBI" id="CHEBI:18420"/>
    </ligand>
</feature>
<protein>
    <recommendedName>
        <fullName evidence="9">Ribonuclease 3</fullName>
        <ecNumber evidence="9">3.1.26.3</ecNumber>
    </recommendedName>
    <alternativeName>
        <fullName evidence="9">Ribonuclease III</fullName>
        <shortName evidence="9">RNase III</shortName>
    </alternativeName>
</protein>
<organism evidence="12 14">
    <name type="scientific">Faecalicoccus acidiformans</name>
    <dbReference type="NCBI Taxonomy" id="915173"/>
    <lineage>
        <taxon>Bacteria</taxon>
        <taxon>Bacillati</taxon>
        <taxon>Bacillota</taxon>
        <taxon>Erysipelotrichia</taxon>
        <taxon>Erysipelotrichales</taxon>
        <taxon>Erysipelotrichaceae</taxon>
        <taxon>Faecalicoccus</taxon>
    </lineage>
</organism>
<comment type="similarity">
    <text evidence="2">Belongs to the ribonuclease III family.</text>
</comment>
<dbReference type="GO" id="GO:0003725">
    <property type="term" value="F:double-stranded RNA binding"/>
    <property type="evidence" value="ECO:0007669"/>
    <property type="project" value="TreeGrafter"/>
</dbReference>
<dbReference type="GO" id="GO:0005737">
    <property type="term" value="C:cytoplasm"/>
    <property type="evidence" value="ECO:0007669"/>
    <property type="project" value="UniProtKB-SubCell"/>
</dbReference>
<dbReference type="GO" id="GO:0006364">
    <property type="term" value="P:rRNA processing"/>
    <property type="evidence" value="ECO:0007669"/>
    <property type="project" value="UniProtKB-UniRule"/>
</dbReference>
<evidence type="ECO:0000313" key="14">
    <source>
        <dbReference type="Proteomes" id="UP000521313"/>
    </source>
</evidence>
<evidence type="ECO:0000259" key="11">
    <source>
        <dbReference type="PROSITE" id="PS50142"/>
    </source>
</evidence>
<dbReference type="InterPro" id="IPR000999">
    <property type="entry name" value="RNase_III_dom"/>
</dbReference>
<dbReference type="SMART" id="SM00358">
    <property type="entry name" value="DSRM"/>
    <property type="match status" value="1"/>
</dbReference>
<evidence type="ECO:0000259" key="10">
    <source>
        <dbReference type="PROSITE" id="PS50137"/>
    </source>
</evidence>
<dbReference type="GO" id="GO:0019843">
    <property type="term" value="F:rRNA binding"/>
    <property type="evidence" value="ECO:0007669"/>
    <property type="project" value="UniProtKB-KW"/>
</dbReference>
<keyword evidence="9" id="KW-0460">Magnesium</keyword>
<feature type="domain" description="DRBM" evidence="10">
    <location>
        <begin position="158"/>
        <end position="227"/>
    </location>
</feature>
<keyword evidence="8 9" id="KW-0694">RNA-binding</keyword>
<accession>A0A7W8D170</accession>
<evidence type="ECO:0000256" key="2">
    <source>
        <dbReference type="ARBA" id="ARBA00010183"/>
    </source>
</evidence>
<dbReference type="GO" id="GO:0006397">
    <property type="term" value="P:mRNA processing"/>
    <property type="evidence" value="ECO:0007669"/>
    <property type="project" value="UniProtKB-UniRule"/>
</dbReference>
<evidence type="ECO:0000313" key="12">
    <source>
        <dbReference type="EMBL" id="MBB5184188.1"/>
    </source>
</evidence>
<dbReference type="EMBL" id="JACHHD010000002">
    <property type="protein sequence ID" value="MBB5184188.1"/>
    <property type="molecule type" value="Genomic_DNA"/>
</dbReference>
<dbReference type="NCBIfam" id="TIGR02191">
    <property type="entry name" value="RNaseIII"/>
    <property type="match status" value="1"/>
</dbReference>
<evidence type="ECO:0000256" key="3">
    <source>
        <dbReference type="ARBA" id="ARBA00022552"/>
    </source>
</evidence>
<dbReference type="SUPFAM" id="SSF54768">
    <property type="entry name" value="dsRNA-binding domain-like"/>
    <property type="match status" value="1"/>
</dbReference>
<comment type="function">
    <text evidence="9">Digests double-stranded RNA. Involved in the processing of primary rRNA transcript to yield the immediate precursors to the large and small rRNAs (23S and 16S). Processes some mRNAs, and tRNAs when they are encoded in the rRNA operon. Processes pre-crRNA and tracrRNA of type II CRISPR loci if present in the organism.</text>
</comment>
<dbReference type="InterPro" id="IPR014720">
    <property type="entry name" value="dsRBD_dom"/>
</dbReference>
<evidence type="ECO:0000256" key="9">
    <source>
        <dbReference type="HAMAP-Rule" id="MF_00104"/>
    </source>
</evidence>
<dbReference type="Gene3D" id="1.10.1520.10">
    <property type="entry name" value="Ribonuclease III domain"/>
    <property type="match status" value="1"/>
</dbReference>
<reference evidence="13 15" key="3">
    <citation type="journal article" date="2021" name="Sci. Rep.">
        <title>The distribution of antibiotic resistance genes in chicken gut microbiota commensals.</title>
        <authorList>
            <person name="Juricova H."/>
            <person name="Matiasovicova J."/>
            <person name="Kubasova T."/>
            <person name="Cejkova D."/>
            <person name="Rychlik I."/>
        </authorList>
    </citation>
    <scope>NUCLEOTIDE SEQUENCE [LARGE SCALE GENOMIC DNA]</scope>
    <source>
        <strain evidence="13 15">An423</strain>
    </source>
</reference>
<dbReference type="EC" id="3.1.26.3" evidence="9"/>
<keyword evidence="9" id="KW-0819">tRNA processing</keyword>
<keyword evidence="5 9" id="KW-0540">Nuclease</keyword>
<dbReference type="Proteomes" id="UP000775500">
    <property type="component" value="Unassembled WGS sequence"/>
</dbReference>
<keyword evidence="9" id="KW-0479">Metal-binding</keyword>
<evidence type="ECO:0000313" key="13">
    <source>
        <dbReference type="EMBL" id="MBM6831392.1"/>
    </source>
</evidence>
<feature type="binding site" evidence="9">
    <location>
        <position position="121"/>
    </location>
    <ligand>
        <name>Mg(2+)</name>
        <dbReference type="ChEBI" id="CHEBI:18420"/>
    </ligand>
</feature>
<dbReference type="Proteomes" id="UP000521313">
    <property type="component" value="Unassembled WGS sequence"/>
</dbReference>
<reference evidence="13" key="2">
    <citation type="submission" date="2020-08" db="EMBL/GenBank/DDBJ databases">
        <authorList>
            <person name="Cejkova D."/>
            <person name="Kubasova T."/>
            <person name="Jahodarova E."/>
            <person name="Rychlik I."/>
        </authorList>
    </citation>
    <scope>NUCLEOTIDE SEQUENCE</scope>
    <source>
        <strain evidence="13">An423</strain>
    </source>
</reference>
<dbReference type="GO" id="GO:0004525">
    <property type="term" value="F:ribonuclease III activity"/>
    <property type="evidence" value="ECO:0007669"/>
    <property type="project" value="UniProtKB-UniRule"/>
</dbReference>
<dbReference type="PROSITE" id="PS50137">
    <property type="entry name" value="DS_RBD"/>
    <property type="match status" value="1"/>
</dbReference>
<keyword evidence="9" id="KW-0699">rRNA-binding</keyword>
<dbReference type="PANTHER" id="PTHR11207:SF0">
    <property type="entry name" value="RIBONUCLEASE 3"/>
    <property type="match status" value="1"/>
</dbReference>
<feature type="binding site" evidence="9">
    <location>
        <position position="45"/>
    </location>
    <ligand>
        <name>Mg(2+)</name>
        <dbReference type="ChEBI" id="CHEBI:18420"/>
    </ligand>
</feature>
<dbReference type="AlphaFoldDB" id="A0A7W8D170"/>
<feature type="active site" evidence="9">
    <location>
        <position position="49"/>
    </location>
</feature>
<sequence length="227" mass="25799">MKRFSQWLTDQGYFVHDEKIYEEACTHSSYANEHNQKGTDNERLEFMGDAVLQVWSADQLFHMEPKMHEGQMTTLRAQTVCEATLAKLNKSLGWYNYLKLGVGEEKNGGRQRASILADQFEACLGAIYIDQGYEACDSLLKEVMLPLFRAEKSEDVKDYKTHLQEVIQADSRKTIQYKCLQEVGPSNAPTFTMGVYLDDILLGTGTSSTKKKAEQLAAKDAFKKMVR</sequence>
<dbReference type="GO" id="GO:0046872">
    <property type="term" value="F:metal ion binding"/>
    <property type="evidence" value="ECO:0007669"/>
    <property type="project" value="UniProtKB-KW"/>
</dbReference>
<dbReference type="Pfam" id="PF14622">
    <property type="entry name" value="Ribonucleas_3_3"/>
    <property type="match status" value="1"/>
</dbReference>
<evidence type="ECO:0000256" key="7">
    <source>
        <dbReference type="ARBA" id="ARBA00022801"/>
    </source>
</evidence>
<comment type="cofactor">
    <cofactor evidence="9">
        <name>Mg(2+)</name>
        <dbReference type="ChEBI" id="CHEBI:18420"/>
    </cofactor>
</comment>
<dbReference type="PROSITE" id="PS50142">
    <property type="entry name" value="RNASE_3_2"/>
    <property type="match status" value="1"/>
</dbReference>
<evidence type="ECO:0000313" key="15">
    <source>
        <dbReference type="Proteomes" id="UP000775500"/>
    </source>
</evidence>
<gene>
    <name evidence="9 13" type="primary">rnc</name>
    <name evidence="13" type="ORF">H5982_04610</name>
    <name evidence="12" type="ORF">HNQ43_000223</name>
</gene>
<comment type="caution">
    <text evidence="12">The sequence shown here is derived from an EMBL/GenBank/DDBJ whole genome shotgun (WGS) entry which is preliminary data.</text>
</comment>
<feature type="active site" evidence="9">
    <location>
        <position position="121"/>
    </location>
</feature>
<dbReference type="PANTHER" id="PTHR11207">
    <property type="entry name" value="RIBONUCLEASE III"/>
    <property type="match status" value="1"/>
</dbReference>
<name>A0A7W8D170_9FIRM</name>